<dbReference type="Pfam" id="PF04646">
    <property type="entry name" value="DUF604"/>
    <property type="match status" value="1"/>
</dbReference>
<gene>
    <name evidence="2" type="ORF">N7498_007854</name>
</gene>
<keyword evidence="1" id="KW-0472">Membrane</keyword>
<feature type="transmembrane region" description="Helical" evidence="1">
    <location>
        <begin position="12"/>
        <end position="29"/>
    </location>
</feature>
<keyword evidence="3" id="KW-1185">Reference proteome</keyword>
<evidence type="ECO:0000256" key="1">
    <source>
        <dbReference type="SAM" id="Phobius"/>
    </source>
</evidence>
<keyword evidence="1" id="KW-1133">Transmembrane helix</keyword>
<keyword evidence="1" id="KW-0812">Transmembrane</keyword>
<evidence type="ECO:0008006" key="4">
    <source>
        <dbReference type="Google" id="ProtNLM"/>
    </source>
</evidence>
<dbReference type="AlphaFoldDB" id="A0A9W9JLR0"/>
<dbReference type="Proteomes" id="UP001150904">
    <property type="component" value="Unassembled WGS sequence"/>
</dbReference>
<evidence type="ECO:0000313" key="2">
    <source>
        <dbReference type="EMBL" id="KAJ5198737.1"/>
    </source>
</evidence>
<dbReference type="GeneID" id="83182217"/>
<sequence>MAPYYFTRRQHRYIFSSLLVILVLAILLLQPNGNFLLRKISSRISHLEALAAKSDRGDAIGCSVDLNHLKSQGFDSPVLYSRWEIGVKQSKKFKTFSDSLKLPIPSFELVDLDANESRKTLNQCPPTVEISAPLPERIDASHIIFGVATSLDRLIDSLEAFSHWASGTNARIFALVEYDSRKNTVLQQAVELGIRLTLIESYEKVLDRYISLTRVLFRNIDENSQWGVVIDDDTFFPSMSNLIKRLASYDATVPQYVGALTENVMGLSNYGYMAYGGAGIFLSIPTLEELDKHYDECTKLTGFGDKRISQCIYLHTTTKLTWDRGLHQLDFWQSDGSGFYESGRELPLSLHHWKSADWFPVNIVGLSKVSSVCGDECQLRRRKLAGSDDWFFINGFSIIRHSYPVNDTIAMEQTWDPSFWAREEGWAYSLGPLRPRDDEKLSLRL</sequence>
<dbReference type="EMBL" id="JAPQKR010000014">
    <property type="protein sequence ID" value="KAJ5198737.1"/>
    <property type="molecule type" value="Genomic_DNA"/>
</dbReference>
<comment type="caution">
    <text evidence="2">The sequence shown here is derived from an EMBL/GenBank/DDBJ whole genome shotgun (WGS) entry which is preliminary data.</text>
</comment>
<dbReference type="RefSeq" id="XP_058307165.1">
    <property type="nucleotide sequence ID" value="XM_058454916.1"/>
</dbReference>
<reference evidence="2" key="1">
    <citation type="submission" date="2022-12" db="EMBL/GenBank/DDBJ databases">
        <authorList>
            <person name="Petersen C."/>
        </authorList>
    </citation>
    <scope>NUCLEOTIDE SEQUENCE</scope>
    <source>
        <strain evidence="2">IBT 15544</strain>
    </source>
</reference>
<reference evidence="2" key="2">
    <citation type="journal article" date="2023" name="IMA Fungus">
        <title>Comparative genomic study of the Penicillium genus elucidates a diverse pangenome and 15 lateral gene transfer events.</title>
        <authorList>
            <person name="Petersen C."/>
            <person name="Sorensen T."/>
            <person name="Nielsen M.R."/>
            <person name="Sondergaard T.E."/>
            <person name="Sorensen J.L."/>
            <person name="Fitzpatrick D.A."/>
            <person name="Frisvad J.C."/>
            <person name="Nielsen K.L."/>
        </authorList>
    </citation>
    <scope>NUCLEOTIDE SEQUENCE</scope>
    <source>
        <strain evidence="2">IBT 15544</strain>
    </source>
</reference>
<dbReference type="PANTHER" id="PTHR10811">
    <property type="entry name" value="FRINGE-RELATED"/>
    <property type="match status" value="1"/>
</dbReference>
<accession>A0A9W9JLR0</accession>
<organism evidence="2 3">
    <name type="scientific">Penicillium cinerascens</name>
    <dbReference type="NCBI Taxonomy" id="70096"/>
    <lineage>
        <taxon>Eukaryota</taxon>
        <taxon>Fungi</taxon>
        <taxon>Dikarya</taxon>
        <taxon>Ascomycota</taxon>
        <taxon>Pezizomycotina</taxon>
        <taxon>Eurotiomycetes</taxon>
        <taxon>Eurotiomycetidae</taxon>
        <taxon>Eurotiales</taxon>
        <taxon>Aspergillaceae</taxon>
        <taxon>Penicillium</taxon>
    </lineage>
</organism>
<proteinExistence type="predicted"/>
<dbReference type="OrthoDB" id="414175at2759"/>
<dbReference type="Gene3D" id="3.90.550.50">
    <property type="match status" value="1"/>
</dbReference>
<dbReference type="InterPro" id="IPR006740">
    <property type="entry name" value="DUF604"/>
</dbReference>
<protein>
    <recommendedName>
        <fullName evidence="4">Glycosyltransferase family 31 protein</fullName>
    </recommendedName>
</protein>
<evidence type="ECO:0000313" key="3">
    <source>
        <dbReference type="Proteomes" id="UP001150904"/>
    </source>
</evidence>
<name>A0A9W9JLR0_9EURO</name>